<keyword evidence="3" id="KW-1185">Reference proteome</keyword>
<evidence type="ECO:0000313" key="2">
    <source>
        <dbReference type="EMBL" id="EKV32950.1"/>
    </source>
</evidence>
<name>K9H3V4_9PROT</name>
<gene>
    <name evidence="2" type="ORF">C882_0033</name>
</gene>
<evidence type="ECO:0000256" key="1">
    <source>
        <dbReference type="SAM" id="MobiDB-lite"/>
    </source>
</evidence>
<accession>K9H3V4</accession>
<dbReference type="Proteomes" id="UP000009881">
    <property type="component" value="Unassembled WGS sequence"/>
</dbReference>
<feature type="region of interest" description="Disordered" evidence="1">
    <location>
        <begin position="1"/>
        <end position="82"/>
    </location>
</feature>
<sequence length="82" mass="8070">MAAPTPAKAAPPPRIAGQDGPRIAGQPSSQGPRIAGQPSQAPRIAGQPAAEAPKPRIAVKPQPAGQDDSDPGPRIAGPAATD</sequence>
<reference evidence="2 3" key="1">
    <citation type="journal article" date="2013" name="Genome Announc.">
        <title>Draft Genome Sequence of an Alphaproteobacterium, Caenispirillum salinarum AK4(T), Isolated from a Solar Saltern.</title>
        <authorList>
            <person name="Khatri I."/>
            <person name="Singh A."/>
            <person name="Korpole S."/>
            <person name="Pinnaka A.K."/>
            <person name="Subramanian S."/>
        </authorList>
    </citation>
    <scope>NUCLEOTIDE SEQUENCE [LARGE SCALE GENOMIC DNA]</scope>
    <source>
        <strain evidence="2 3">AK4</strain>
    </source>
</reference>
<comment type="caution">
    <text evidence="2">The sequence shown here is derived from an EMBL/GenBank/DDBJ whole genome shotgun (WGS) entry which is preliminary data.</text>
</comment>
<protein>
    <submittedName>
        <fullName evidence="2">Uncharacterized protein</fullName>
    </submittedName>
</protein>
<proteinExistence type="predicted"/>
<evidence type="ECO:0000313" key="3">
    <source>
        <dbReference type="Proteomes" id="UP000009881"/>
    </source>
</evidence>
<dbReference type="EMBL" id="ANHY01000001">
    <property type="protein sequence ID" value="EKV32950.1"/>
    <property type="molecule type" value="Genomic_DNA"/>
</dbReference>
<organism evidence="2 3">
    <name type="scientific">Caenispirillum salinarum AK4</name>
    <dbReference type="NCBI Taxonomy" id="1238182"/>
    <lineage>
        <taxon>Bacteria</taxon>
        <taxon>Pseudomonadati</taxon>
        <taxon>Pseudomonadota</taxon>
        <taxon>Alphaproteobacteria</taxon>
        <taxon>Rhodospirillales</taxon>
        <taxon>Novispirillaceae</taxon>
        <taxon>Caenispirillum</taxon>
    </lineage>
</organism>
<dbReference type="AlphaFoldDB" id="K9H3V4"/>